<dbReference type="SUPFAM" id="SSF55486">
    <property type="entry name" value="Metalloproteases ('zincins'), catalytic domain"/>
    <property type="match status" value="1"/>
</dbReference>
<dbReference type="AlphaFoldDB" id="A0AAQ4DRH1"/>
<dbReference type="PANTHER" id="PTHR11733">
    <property type="entry name" value="ZINC METALLOPROTEASE FAMILY M13 NEPRILYSIN-RELATED"/>
    <property type="match status" value="1"/>
</dbReference>
<evidence type="ECO:0000256" key="2">
    <source>
        <dbReference type="SAM" id="MobiDB-lite"/>
    </source>
</evidence>
<evidence type="ECO:0000259" key="4">
    <source>
        <dbReference type="Pfam" id="PF05649"/>
    </source>
</evidence>
<evidence type="ECO:0000313" key="5">
    <source>
        <dbReference type="EMBL" id="KAK8765061.1"/>
    </source>
</evidence>
<dbReference type="GO" id="GO:0016485">
    <property type="term" value="P:protein processing"/>
    <property type="evidence" value="ECO:0007669"/>
    <property type="project" value="TreeGrafter"/>
</dbReference>
<dbReference type="Pfam" id="PF05649">
    <property type="entry name" value="Peptidase_M13_N"/>
    <property type="match status" value="1"/>
</dbReference>
<keyword evidence="6" id="KW-1185">Reference proteome</keyword>
<evidence type="ECO:0000256" key="1">
    <source>
        <dbReference type="ARBA" id="ARBA00007357"/>
    </source>
</evidence>
<dbReference type="InterPro" id="IPR024079">
    <property type="entry name" value="MetalloPept_cat_dom_sf"/>
</dbReference>
<dbReference type="InterPro" id="IPR042089">
    <property type="entry name" value="Peptidase_M13_dom_2"/>
</dbReference>
<name>A0AAQ4DRH1_AMBAM</name>
<dbReference type="InterPro" id="IPR000718">
    <property type="entry name" value="Peptidase_M13"/>
</dbReference>
<feature type="compositionally biased region" description="Low complexity" evidence="2">
    <location>
        <begin position="21"/>
        <end position="35"/>
    </location>
</feature>
<sequence>MPVPKRLQKASQTRSPEKAVSPRSLSSAPLSSKSLSHVDPAAVSLRDPASPYTSAAQSPGRGQASPAVRPDSGRASPIGSVNSAPPLAARSTFDHTQPDSGPGSGYGSLVSGPGAASQASRVAVSSYGTALYGHSYGVATAATSTSPYRPSQRRKQTRSKSAVNAVLYDPRFLVIVVLFSSTCIVVLVAIALVFSKTPQVESNVCTTGACLALNTLFVEGADFSVNPCDNFYEHVCSGWGRRAESASVYDKHLSLFLDAVVEGFHPLAHMELKTTAVKMANVLKSCLDTVQGRMNEINKFRATLTRIGATWPAIPEAPDVFTMAAKVFETFRLSPLVRIRTALYSDVVQGGRSLSIEPGDALSAWIRRREYLQHGVSYRRYYDSAVELYSTDSRSIVTFDEFFAIEREVTLNLAHSSRENHKVSSFSTVQAVGDHVDKKYVQRLQELLTSVLGLPAAAVVKVRDLGYFKRFIKAIEDIGEKKLQLYMGWITLQAMWRVLGKQFSKLWYDSTGSGFGLQRPYRADCLEFVESMMGWAAYEPFGRENAGSSVQAAVRVLTRSVSEAFLREHNLGRWSVLLRRPPVTDADFSDTLYHNVRVTEEKLNEVFANVSITVNSFFDNWIAITRAMSSATEEQLQDVRSEYMAVLREAGNYTLLDRYHELIRVPPLFSMLPLFHADSIDAANYGSFGVLLGAAATRLFTDRVRREGNPVLTAELDRRLGCFLQGSSFRHHRDVVHRSVAVDIVLKAWKTSSGSTTPQRLRNYTAAKAFFVAMCYLLCVPKKAPSEPVARANCNEAVRNSDAFVEAFGCGSSAPMHSTSNCELFAR</sequence>
<dbReference type="InterPro" id="IPR008753">
    <property type="entry name" value="Peptidase_M13_N"/>
</dbReference>
<feature type="transmembrane region" description="Helical" evidence="3">
    <location>
        <begin position="172"/>
        <end position="194"/>
    </location>
</feature>
<comment type="similarity">
    <text evidence="1">Belongs to the peptidase M13 family.</text>
</comment>
<accession>A0AAQ4DRH1</accession>
<keyword evidence="3" id="KW-0472">Membrane</keyword>
<gene>
    <name evidence="5" type="ORF">V5799_032327</name>
</gene>
<feature type="domain" description="Peptidase M13 N-terminal" evidence="4">
    <location>
        <begin position="227"/>
        <end position="566"/>
    </location>
</feature>
<reference evidence="5 6" key="1">
    <citation type="journal article" date="2023" name="Arcadia Sci">
        <title>De novo assembly of a long-read Amblyomma americanum tick genome.</title>
        <authorList>
            <person name="Chou S."/>
            <person name="Poskanzer K.E."/>
            <person name="Rollins M."/>
            <person name="Thuy-Boun P.S."/>
        </authorList>
    </citation>
    <scope>NUCLEOTIDE SEQUENCE [LARGE SCALE GENOMIC DNA]</scope>
    <source>
        <strain evidence="5">F_SG_1</strain>
        <tissue evidence="5">Salivary glands</tissue>
    </source>
</reference>
<keyword evidence="3" id="KW-0812">Transmembrane</keyword>
<organism evidence="5 6">
    <name type="scientific">Amblyomma americanum</name>
    <name type="common">Lone star tick</name>
    <dbReference type="NCBI Taxonomy" id="6943"/>
    <lineage>
        <taxon>Eukaryota</taxon>
        <taxon>Metazoa</taxon>
        <taxon>Ecdysozoa</taxon>
        <taxon>Arthropoda</taxon>
        <taxon>Chelicerata</taxon>
        <taxon>Arachnida</taxon>
        <taxon>Acari</taxon>
        <taxon>Parasitiformes</taxon>
        <taxon>Ixodida</taxon>
        <taxon>Ixodoidea</taxon>
        <taxon>Ixodidae</taxon>
        <taxon>Amblyomminae</taxon>
        <taxon>Amblyomma</taxon>
    </lineage>
</organism>
<proteinExistence type="inferred from homology"/>
<comment type="caution">
    <text evidence="5">The sequence shown here is derived from an EMBL/GenBank/DDBJ whole genome shotgun (WGS) entry which is preliminary data.</text>
</comment>
<evidence type="ECO:0000256" key="3">
    <source>
        <dbReference type="SAM" id="Phobius"/>
    </source>
</evidence>
<dbReference type="Gene3D" id="3.40.390.10">
    <property type="entry name" value="Collagenase (Catalytic Domain)"/>
    <property type="match status" value="2"/>
</dbReference>
<dbReference type="EMBL" id="JARKHS020027760">
    <property type="protein sequence ID" value="KAK8765061.1"/>
    <property type="molecule type" value="Genomic_DNA"/>
</dbReference>
<dbReference type="Gene3D" id="1.10.1380.10">
    <property type="entry name" value="Neutral endopeptidase , domain2"/>
    <property type="match status" value="1"/>
</dbReference>
<keyword evidence="3" id="KW-1133">Transmembrane helix</keyword>
<protein>
    <recommendedName>
        <fullName evidence="4">Peptidase M13 N-terminal domain-containing protein</fullName>
    </recommendedName>
</protein>
<feature type="region of interest" description="Disordered" evidence="2">
    <location>
        <begin position="1"/>
        <end position="111"/>
    </location>
</feature>
<evidence type="ECO:0000313" key="6">
    <source>
        <dbReference type="Proteomes" id="UP001321473"/>
    </source>
</evidence>
<dbReference type="PROSITE" id="PS51885">
    <property type="entry name" value="NEPRILYSIN"/>
    <property type="match status" value="1"/>
</dbReference>
<dbReference type="GO" id="GO:0004222">
    <property type="term" value="F:metalloendopeptidase activity"/>
    <property type="evidence" value="ECO:0007669"/>
    <property type="project" value="InterPro"/>
</dbReference>
<dbReference type="Proteomes" id="UP001321473">
    <property type="component" value="Unassembled WGS sequence"/>
</dbReference>
<dbReference type="PANTHER" id="PTHR11733:SF241">
    <property type="entry name" value="GH26575P-RELATED"/>
    <property type="match status" value="1"/>
</dbReference>
<dbReference type="GO" id="GO:0005886">
    <property type="term" value="C:plasma membrane"/>
    <property type="evidence" value="ECO:0007669"/>
    <property type="project" value="TreeGrafter"/>
</dbReference>